<evidence type="ECO:0000259" key="2">
    <source>
        <dbReference type="Pfam" id="PF00881"/>
    </source>
</evidence>
<dbReference type="Gene3D" id="3.40.109.10">
    <property type="entry name" value="NADH Oxidase"/>
    <property type="match status" value="1"/>
</dbReference>
<reference evidence="3 4" key="1">
    <citation type="submission" date="2015-01" db="EMBL/GenBank/DDBJ databases">
        <authorList>
            <person name="Aslett A.Martin."/>
            <person name="De Silva Nishadi"/>
        </authorList>
    </citation>
    <scope>NUCLEOTIDE SEQUENCE [LARGE SCALE GENOMIC DNA]</scope>
    <source>
        <strain evidence="3 4">R28058</strain>
    </source>
</reference>
<sequence>MANLDFIYNRQSIRKFKDTPVPKEDIVELLKAATFAPSAKHQQNWHFVVLQNKDMINEMADIVTKSHEKIGELAKTEKDRKIHMSVINYYTCFKNAPVVVLVYGCEYKMIEYKILKENDAPKEILDTLVSPQSGAQSIGAAVENFLLAATDMGYGACYMTGPTHAKTEIENLIGFEKPGYELMSMIALGVAEDNQPAQPPRKPLEDVTTFID</sequence>
<dbReference type="OrthoDB" id="9812105at2"/>
<dbReference type="InterPro" id="IPR029479">
    <property type="entry name" value="Nitroreductase"/>
</dbReference>
<evidence type="ECO:0000313" key="4">
    <source>
        <dbReference type="Proteomes" id="UP000049127"/>
    </source>
</evidence>
<dbReference type="PANTHER" id="PTHR23026:SF123">
    <property type="entry name" value="NAD(P)H NITROREDUCTASE RV3131-RELATED"/>
    <property type="match status" value="1"/>
</dbReference>
<dbReference type="SUPFAM" id="SSF55469">
    <property type="entry name" value="FMN-dependent nitroreductase-like"/>
    <property type="match status" value="1"/>
</dbReference>
<dbReference type="AlphaFoldDB" id="A0A0C7R0N2"/>
<evidence type="ECO:0000256" key="1">
    <source>
        <dbReference type="SAM" id="MobiDB-lite"/>
    </source>
</evidence>
<feature type="domain" description="Nitroreductase" evidence="2">
    <location>
        <begin position="7"/>
        <end position="189"/>
    </location>
</feature>
<evidence type="ECO:0000313" key="3">
    <source>
        <dbReference type="EMBL" id="CEQ02773.1"/>
    </source>
</evidence>
<dbReference type="Pfam" id="PF00881">
    <property type="entry name" value="Nitroreductase"/>
    <property type="match status" value="1"/>
</dbReference>
<protein>
    <submittedName>
        <fullName evidence="3">Nitroreductase</fullName>
    </submittedName>
</protein>
<organism evidence="3 4">
    <name type="scientific">Paraclostridium sordellii</name>
    <name type="common">Clostridium sordellii</name>
    <dbReference type="NCBI Taxonomy" id="1505"/>
    <lineage>
        <taxon>Bacteria</taxon>
        <taxon>Bacillati</taxon>
        <taxon>Bacillota</taxon>
        <taxon>Clostridia</taxon>
        <taxon>Peptostreptococcales</taxon>
        <taxon>Peptostreptococcaceae</taxon>
        <taxon>Paraclostridium</taxon>
    </lineage>
</organism>
<dbReference type="EMBL" id="CEKZ01000003">
    <property type="protein sequence ID" value="CEQ02773.1"/>
    <property type="molecule type" value="Genomic_DNA"/>
</dbReference>
<dbReference type="InterPro" id="IPR000415">
    <property type="entry name" value="Nitroreductase-like"/>
</dbReference>
<dbReference type="Proteomes" id="UP000049127">
    <property type="component" value="Unassembled WGS sequence"/>
</dbReference>
<gene>
    <name evidence="3" type="ORF">R28058_05061</name>
</gene>
<accession>A0A0C7R0N2</accession>
<dbReference type="RefSeq" id="WP_055341377.1">
    <property type="nucleotide sequence ID" value="NZ_CEKZ01000003.1"/>
</dbReference>
<feature type="region of interest" description="Disordered" evidence="1">
    <location>
        <begin position="193"/>
        <end position="212"/>
    </location>
</feature>
<proteinExistence type="predicted"/>
<dbReference type="PANTHER" id="PTHR23026">
    <property type="entry name" value="NADPH NITROREDUCTASE"/>
    <property type="match status" value="1"/>
</dbReference>
<dbReference type="GO" id="GO:0016491">
    <property type="term" value="F:oxidoreductase activity"/>
    <property type="evidence" value="ECO:0007669"/>
    <property type="project" value="InterPro"/>
</dbReference>
<name>A0A0C7R0N2_PARSO</name>
<dbReference type="InterPro" id="IPR050627">
    <property type="entry name" value="Nitroreductase/BluB"/>
</dbReference>